<dbReference type="SUPFAM" id="SSF51735">
    <property type="entry name" value="NAD(P)-binding Rossmann-fold domains"/>
    <property type="match status" value="1"/>
</dbReference>
<dbReference type="PANTHER" id="PTHR43115">
    <property type="entry name" value="DEHYDROGENASE/REDUCTASE SDR FAMILY MEMBER 11"/>
    <property type="match status" value="1"/>
</dbReference>
<sequence length="266" mass="29021">MEKWQNKIAVITGASSGIGAAVAKDLAKIGLTVIGLARRSEKVEKLSSKLGNDCSGKIIAFKCDVSSLDSIKAAFKWIQENFSCIHILVNNAGNGLMGSILDASDQMTSAIQKTIDVNFSGLVHCTREAVPLMNDFGLIINVGSIFGHEVPCPNQSNLYPATKFAVKAMSEIFRQELIVIGNEKIRVTNLSPGCVQTEIFKQAGIVDTETFFKLFPFLKPEDVSAAILYILSTPYDVNITELTIRPVGEYLGNKNIEKISNLRDFN</sequence>
<keyword evidence="2" id="KW-0560">Oxidoreductase</keyword>
<dbReference type="AlphaFoldDB" id="A0A9J6BKQ5"/>
<gene>
    <name evidence="4" type="ORF">PVAND_000628</name>
</gene>
<evidence type="ECO:0000256" key="2">
    <source>
        <dbReference type="ARBA" id="ARBA00023002"/>
    </source>
</evidence>
<dbReference type="EMBL" id="JADBJN010000003">
    <property type="protein sequence ID" value="KAG5670357.1"/>
    <property type="molecule type" value="Genomic_DNA"/>
</dbReference>
<evidence type="ECO:0000256" key="1">
    <source>
        <dbReference type="ARBA" id="ARBA00006484"/>
    </source>
</evidence>
<dbReference type="Pfam" id="PF00106">
    <property type="entry name" value="adh_short"/>
    <property type="match status" value="1"/>
</dbReference>
<keyword evidence="5" id="KW-1185">Reference proteome</keyword>
<dbReference type="PRINTS" id="PR00081">
    <property type="entry name" value="GDHRDH"/>
</dbReference>
<dbReference type="GO" id="GO:0016616">
    <property type="term" value="F:oxidoreductase activity, acting on the CH-OH group of donors, NAD or NADP as acceptor"/>
    <property type="evidence" value="ECO:0007669"/>
    <property type="project" value="UniProtKB-ARBA"/>
</dbReference>
<evidence type="ECO:0000256" key="3">
    <source>
        <dbReference type="RuleBase" id="RU000363"/>
    </source>
</evidence>
<accession>A0A9J6BKQ5</accession>
<dbReference type="PRINTS" id="PR00080">
    <property type="entry name" value="SDRFAMILY"/>
</dbReference>
<reference evidence="4" key="1">
    <citation type="submission" date="2021-03" db="EMBL/GenBank/DDBJ databases">
        <title>Chromosome level genome of the anhydrobiotic midge Polypedilum vanderplanki.</title>
        <authorList>
            <person name="Yoshida Y."/>
            <person name="Kikawada T."/>
            <person name="Gusev O."/>
        </authorList>
    </citation>
    <scope>NUCLEOTIDE SEQUENCE</scope>
    <source>
        <strain evidence="4">NIAS01</strain>
        <tissue evidence="4">Whole body or cell culture</tissue>
    </source>
</reference>
<organism evidence="4 5">
    <name type="scientific">Polypedilum vanderplanki</name>
    <name type="common">Sleeping chironomid midge</name>
    <dbReference type="NCBI Taxonomy" id="319348"/>
    <lineage>
        <taxon>Eukaryota</taxon>
        <taxon>Metazoa</taxon>
        <taxon>Ecdysozoa</taxon>
        <taxon>Arthropoda</taxon>
        <taxon>Hexapoda</taxon>
        <taxon>Insecta</taxon>
        <taxon>Pterygota</taxon>
        <taxon>Neoptera</taxon>
        <taxon>Endopterygota</taxon>
        <taxon>Diptera</taxon>
        <taxon>Nematocera</taxon>
        <taxon>Chironomoidea</taxon>
        <taxon>Chironomidae</taxon>
        <taxon>Chironominae</taxon>
        <taxon>Polypedilum</taxon>
        <taxon>Polypedilum</taxon>
    </lineage>
</organism>
<dbReference type="Gene3D" id="3.40.50.720">
    <property type="entry name" value="NAD(P)-binding Rossmann-like Domain"/>
    <property type="match status" value="1"/>
</dbReference>
<evidence type="ECO:0008006" key="6">
    <source>
        <dbReference type="Google" id="ProtNLM"/>
    </source>
</evidence>
<proteinExistence type="inferred from homology"/>
<dbReference type="FunFam" id="3.40.50.720:FF:000047">
    <property type="entry name" value="NADP-dependent L-serine/L-allo-threonine dehydrogenase"/>
    <property type="match status" value="1"/>
</dbReference>
<name>A0A9J6BKQ5_POLVA</name>
<dbReference type="InterPro" id="IPR002347">
    <property type="entry name" value="SDR_fam"/>
</dbReference>
<comment type="similarity">
    <text evidence="1 3">Belongs to the short-chain dehydrogenases/reductases (SDR) family.</text>
</comment>
<dbReference type="PANTHER" id="PTHR43115:SF4">
    <property type="entry name" value="DEHYDROGENASE_REDUCTASE SDR FAMILY MEMBER 11"/>
    <property type="match status" value="1"/>
</dbReference>
<evidence type="ECO:0000313" key="4">
    <source>
        <dbReference type="EMBL" id="KAG5670357.1"/>
    </source>
</evidence>
<dbReference type="OrthoDB" id="1933717at2759"/>
<evidence type="ECO:0000313" key="5">
    <source>
        <dbReference type="Proteomes" id="UP001107558"/>
    </source>
</evidence>
<dbReference type="InterPro" id="IPR036291">
    <property type="entry name" value="NAD(P)-bd_dom_sf"/>
</dbReference>
<comment type="caution">
    <text evidence="4">The sequence shown here is derived from an EMBL/GenBank/DDBJ whole genome shotgun (WGS) entry which is preliminary data.</text>
</comment>
<protein>
    <recommendedName>
        <fullName evidence="6">Short-chain dehydrogenase/reductase SDR</fullName>
    </recommendedName>
</protein>
<dbReference type="Proteomes" id="UP001107558">
    <property type="component" value="Chromosome 3"/>
</dbReference>